<dbReference type="EMBL" id="JAACJO010000011">
    <property type="protein sequence ID" value="KAF5352580.1"/>
    <property type="molecule type" value="Genomic_DNA"/>
</dbReference>
<dbReference type="InterPro" id="IPR032675">
    <property type="entry name" value="LRR_dom_sf"/>
</dbReference>
<dbReference type="Gene3D" id="3.80.10.10">
    <property type="entry name" value="Ribonuclease Inhibitor"/>
    <property type="match status" value="1"/>
</dbReference>
<organism evidence="2 3">
    <name type="scientific">Leucocoprinus leucothites</name>
    <dbReference type="NCBI Taxonomy" id="201217"/>
    <lineage>
        <taxon>Eukaryota</taxon>
        <taxon>Fungi</taxon>
        <taxon>Dikarya</taxon>
        <taxon>Basidiomycota</taxon>
        <taxon>Agaricomycotina</taxon>
        <taxon>Agaricomycetes</taxon>
        <taxon>Agaricomycetidae</taxon>
        <taxon>Agaricales</taxon>
        <taxon>Agaricineae</taxon>
        <taxon>Agaricaceae</taxon>
        <taxon>Leucocoprinus</taxon>
    </lineage>
</organism>
<evidence type="ECO:0000256" key="1">
    <source>
        <dbReference type="SAM" id="MobiDB-lite"/>
    </source>
</evidence>
<protein>
    <recommendedName>
        <fullName evidence="4">F-box domain-containing protein</fullName>
    </recommendedName>
</protein>
<proteinExistence type="predicted"/>
<gene>
    <name evidence="2" type="ORF">D9756_006117</name>
</gene>
<evidence type="ECO:0000313" key="2">
    <source>
        <dbReference type="EMBL" id="KAF5352580.1"/>
    </source>
</evidence>
<dbReference type="Proteomes" id="UP000559027">
    <property type="component" value="Unassembled WGS sequence"/>
</dbReference>
<dbReference type="Gene3D" id="1.20.1280.50">
    <property type="match status" value="1"/>
</dbReference>
<keyword evidence="3" id="KW-1185">Reference proteome</keyword>
<accession>A0A8H5D2S5</accession>
<name>A0A8H5D2S5_9AGAR</name>
<feature type="region of interest" description="Disordered" evidence="1">
    <location>
        <begin position="1"/>
        <end position="34"/>
    </location>
</feature>
<dbReference type="AlphaFoldDB" id="A0A8H5D2S5"/>
<comment type="caution">
    <text evidence="2">The sequence shown here is derived from an EMBL/GenBank/DDBJ whole genome shotgun (WGS) entry which is preliminary data.</text>
</comment>
<sequence length="528" mass="60432">MATSTSPSCASAKFSDGESATHGFHPSPHDPSDEISLIHRERERLRVLTQEIDEQNVAMLSRLNTLQSATRSLPFETLSRIFQFVLPPIAFLKSGHLDTLEEELFSPVTLSSVCALWRQLAFSTPYLWCRLALTIHPDTMSLQLELIQHYFHHAGKLPITLGLTASAELGPIDDLTEQDCQAFTELNQFIFAQNHSRIRWLALRNPVREWLEFVPTLSQLEAFHVDEGPYQRTTETATRLELPQRVNTLFLFQTAESFDLVYPAEEITILHLHRVEFSICITMLASCPRLQEYTIRSPIGPPDSDFAPPKTPLHLSHMKKFAWTNCPGTINKEVLQKINLPSLQSLHWRGRSSSKLTSELRRLFAFLKRLPERLESLTLEFLYSYDQEDVDASLKTLFTEPPFINHLRHIAIQNSPSILYSPFIRLLIPSWATSDGVVHLPNLQSLHMSNPKSQVAASDNVAPYVLDMLERRIPNVQDAQNPLKFRFHMMLEDVPANFTSRAREKLKNMVENGLILEVKTRGKRINWL</sequence>
<evidence type="ECO:0008006" key="4">
    <source>
        <dbReference type="Google" id="ProtNLM"/>
    </source>
</evidence>
<dbReference type="OrthoDB" id="10586565at2759"/>
<reference evidence="2 3" key="1">
    <citation type="journal article" date="2020" name="ISME J.">
        <title>Uncovering the hidden diversity of litter-decomposition mechanisms in mushroom-forming fungi.</title>
        <authorList>
            <person name="Floudas D."/>
            <person name="Bentzer J."/>
            <person name="Ahren D."/>
            <person name="Johansson T."/>
            <person name="Persson P."/>
            <person name="Tunlid A."/>
        </authorList>
    </citation>
    <scope>NUCLEOTIDE SEQUENCE [LARGE SCALE GENOMIC DNA]</scope>
    <source>
        <strain evidence="2 3">CBS 146.42</strain>
    </source>
</reference>
<evidence type="ECO:0000313" key="3">
    <source>
        <dbReference type="Proteomes" id="UP000559027"/>
    </source>
</evidence>